<organism evidence="1 2">
    <name type="scientific">Podospora didyma</name>
    <dbReference type="NCBI Taxonomy" id="330526"/>
    <lineage>
        <taxon>Eukaryota</taxon>
        <taxon>Fungi</taxon>
        <taxon>Dikarya</taxon>
        <taxon>Ascomycota</taxon>
        <taxon>Pezizomycotina</taxon>
        <taxon>Sordariomycetes</taxon>
        <taxon>Sordariomycetidae</taxon>
        <taxon>Sordariales</taxon>
        <taxon>Podosporaceae</taxon>
        <taxon>Podospora</taxon>
    </lineage>
</organism>
<sequence>MLGIIVFQVSSAWRVKTRSASDYFFQTSLIPISLISRLLLHVTNMLPPKTLFLAPWLLASWGEAVAASRPMECALPTWTVNDLSINFNFPGSQANFTLHNTATNKWEEISCALEFATLCEINGTPLDKGLYIHLQTKGPDVWVNVTSPYTCDGRTGHVTGSGERSYECAENDDYKCTAEQILVDVEFEDW</sequence>
<dbReference type="EMBL" id="JAULSW010000002">
    <property type="protein sequence ID" value="KAK3391175.1"/>
    <property type="molecule type" value="Genomic_DNA"/>
</dbReference>
<dbReference type="Proteomes" id="UP001285441">
    <property type="component" value="Unassembled WGS sequence"/>
</dbReference>
<reference evidence="1" key="1">
    <citation type="journal article" date="2023" name="Mol. Phylogenet. Evol.">
        <title>Genome-scale phylogeny and comparative genomics of the fungal order Sordariales.</title>
        <authorList>
            <person name="Hensen N."/>
            <person name="Bonometti L."/>
            <person name="Westerberg I."/>
            <person name="Brannstrom I.O."/>
            <person name="Guillou S."/>
            <person name="Cros-Aarteil S."/>
            <person name="Calhoun S."/>
            <person name="Haridas S."/>
            <person name="Kuo A."/>
            <person name="Mondo S."/>
            <person name="Pangilinan J."/>
            <person name="Riley R."/>
            <person name="LaButti K."/>
            <person name="Andreopoulos B."/>
            <person name="Lipzen A."/>
            <person name="Chen C."/>
            <person name="Yan M."/>
            <person name="Daum C."/>
            <person name="Ng V."/>
            <person name="Clum A."/>
            <person name="Steindorff A."/>
            <person name="Ohm R.A."/>
            <person name="Martin F."/>
            <person name="Silar P."/>
            <person name="Natvig D.O."/>
            <person name="Lalanne C."/>
            <person name="Gautier V."/>
            <person name="Ament-Velasquez S.L."/>
            <person name="Kruys A."/>
            <person name="Hutchinson M.I."/>
            <person name="Powell A.J."/>
            <person name="Barry K."/>
            <person name="Miller A.N."/>
            <person name="Grigoriev I.V."/>
            <person name="Debuchy R."/>
            <person name="Gladieux P."/>
            <person name="Hiltunen Thoren M."/>
            <person name="Johannesson H."/>
        </authorList>
    </citation>
    <scope>NUCLEOTIDE SEQUENCE</scope>
    <source>
        <strain evidence="1">CBS 232.78</strain>
    </source>
</reference>
<name>A0AAE0P0T0_9PEZI</name>
<proteinExistence type="predicted"/>
<evidence type="ECO:0000313" key="1">
    <source>
        <dbReference type="EMBL" id="KAK3391175.1"/>
    </source>
</evidence>
<accession>A0AAE0P0T0</accession>
<gene>
    <name evidence="1" type="ORF">B0H63DRAFT_508373</name>
</gene>
<evidence type="ECO:0000313" key="2">
    <source>
        <dbReference type="Proteomes" id="UP001285441"/>
    </source>
</evidence>
<reference evidence="1" key="2">
    <citation type="submission" date="2023-06" db="EMBL/GenBank/DDBJ databases">
        <authorList>
            <consortium name="Lawrence Berkeley National Laboratory"/>
            <person name="Haridas S."/>
            <person name="Hensen N."/>
            <person name="Bonometti L."/>
            <person name="Westerberg I."/>
            <person name="Brannstrom I.O."/>
            <person name="Guillou S."/>
            <person name="Cros-Aarteil S."/>
            <person name="Calhoun S."/>
            <person name="Kuo A."/>
            <person name="Mondo S."/>
            <person name="Pangilinan J."/>
            <person name="Riley R."/>
            <person name="LaButti K."/>
            <person name="Andreopoulos B."/>
            <person name="Lipzen A."/>
            <person name="Chen C."/>
            <person name="Yanf M."/>
            <person name="Daum C."/>
            <person name="Ng V."/>
            <person name="Clum A."/>
            <person name="Steindorff A."/>
            <person name="Ohm R."/>
            <person name="Martin F."/>
            <person name="Silar P."/>
            <person name="Natvig D."/>
            <person name="Lalanne C."/>
            <person name="Gautier V."/>
            <person name="Ament-velasquez S.L."/>
            <person name="Kruys A."/>
            <person name="Hutchinson M.I."/>
            <person name="Powell A.J."/>
            <person name="Barry K."/>
            <person name="Miller A.N."/>
            <person name="Grigoriev I.V."/>
            <person name="Debuchy R."/>
            <person name="Gladieux P."/>
            <person name="Thoren M.H."/>
            <person name="Johannesson H."/>
        </authorList>
    </citation>
    <scope>NUCLEOTIDE SEQUENCE</scope>
    <source>
        <strain evidence="1">CBS 232.78</strain>
    </source>
</reference>
<protein>
    <submittedName>
        <fullName evidence="1">Uncharacterized protein</fullName>
    </submittedName>
</protein>
<comment type="caution">
    <text evidence="1">The sequence shown here is derived from an EMBL/GenBank/DDBJ whole genome shotgun (WGS) entry which is preliminary data.</text>
</comment>
<keyword evidence="2" id="KW-1185">Reference proteome</keyword>
<dbReference type="AlphaFoldDB" id="A0AAE0P0T0"/>